<sequence length="141" mass="15573">MRTITNTIDIASPAHEVYVALRTLDGYPGWLHRSVVYRGTRAGDGSGAYVDSTTVGRMRGTLTGEDPDRSLRFHQAKPSGSVDACIRYDLEERDGHTRVVRVGELTTHGVFRAMQPALVRMAAAESRRTMRALKAHVEHPA</sequence>
<proteinExistence type="predicted"/>
<evidence type="ECO:0000313" key="2">
    <source>
        <dbReference type="Proteomes" id="UP001174210"/>
    </source>
</evidence>
<dbReference type="InterPro" id="IPR023393">
    <property type="entry name" value="START-like_dom_sf"/>
</dbReference>
<dbReference type="InterPro" id="IPR019587">
    <property type="entry name" value="Polyketide_cyclase/dehydratase"/>
</dbReference>
<protein>
    <submittedName>
        <fullName evidence="1">SRPBCC family protein</fullName>
    </submittedName>
</protein>
<dbReference type="EMBL" id="JAROCB010000003">
    <property type="protein sequence ID" value="MDN4597762.1"/>
    <property type="molecule type" value="Genomic_DNA"/>
</dbReference>
<organism evidence="1 2">
    <name type="scientific">Leifsonia virtsii</name>
    <dbReference type="NCBI Taxonomy" id="3035915"/>
    <lineage>
        <taxon>Bacteria</taxon>
        <taxon>Bacillati</taxon>
        <taxon>Actinomycetota</taxon>
        <taxon>Actinomycetes</taxon>
        <taxon>Micrococcales</taxon>
        <taxon>Microbacteriaceae</taxon>
        <taxon>Leifsonia</taxon>
    </lineage>
</organism>
<keyword evidence="2" id="KW-1185">Reference proteome</keyword>
<reference evidence="1" key="1">
    <citation type="submission" date="2023-03" db="EMBL/GenBank/DDBJ databases">
        <title>MT1 and MT2 Draft Genomes of Novel Species.</title>
        <authorList>
            <person name="Venkateswaran K."/>
        </authorList>
    </citation>
    <scope>NUCLEOTIDE SEQUENCE</scope>
    <source>
        <strain evidence="1">F6_8S_P_1A</strain>
    </source>
</reference>
<dbReference type="RefSeq" id="WP_301218999.1">
    <property type="nucleotide sequence ID" value="NZ_JAROCB010000003.1"/>
</dbReference>
<gene>
    <name evidence="1" type="ORF">P5G59_11475</name>
</gene>
<dbReference type="SUPFAM" id="SSF55961">
    <property type="entry name" value="Bet v1-like"/>
    <property type="match status" value="1"/>
</dbReference>
<evidence type="ECO:0000313" key="1">
    <source>
        <dbReference type="EMBL" id="MDN4597762.1"/>
    </source>
</evidence>
<dbReference type="Proteomes" id="UP001174210">
    <property type="component" value="Unassembled WGS sequence"/>
</dbReference>
<dbReference type="Gene3D" id="3.30.530.20">
    <property type="match status" value="1"/>
</dbReference>
<comment type="caution">
    <text evidence="1">The sequence shown here is derived from an EMBL/GenBank/DDBJ whole genome shotgun (WGS) entry which is preliminary data.</text>
</comment>
<name>A0ABT8IY64_9MICO</name>
<accession>A0ABT8IY64</accession>
<dbReference type="Pfam" id="PF10604">
    <property type="entry name" value="Polyketide_cyc2"/>
    <property type="match status" value="1"/>
</dbReference>